<feature type="compositionally biased region" description="Basic and acidic residues" evidence="1">
    <location>
        <begin position="235"/>
        <end position="262"/>
    </location>
</feature>
<feature type="region of interest" description="Disordered" evidence="1">
    <location>
        <begin position="234"/>
        <end position="262"/>
    </location>
</feature>
<dbReference type="Proteomes" id="UP000266723">
    <property type="component" value="Unassembled WGS sequence"/>
</dbReference>
<protein>
    <recommendedName>
        <fullName evidence="4">Prokaryotic-type class I peptide chain release factors domain-containing protein</fullName>
    </recommendedName>
</protein>
<sequence>MAAIRTMTNLIIREFIHHPLLFHSSSKSFHSLFPTLRRTPGIARVHSSSRFGSFRCAASNSGGGDRKVSSRLSQVQQMLHEAEERASSAGNEPTPQITLGKVQFVLISKRYNVIRTLLCSGFDGKFTDNVIRTLFSSHFDGNIYRKCYDNSDHVTLNFARSGGPGGQNVNKGEESDQQGWRACDIFDQNQNAEYVLRRGNIDDALAKLQAIIDAASYVPPPPSEEQKKKIVKMAAKADEKRLKSKKVLSDKKAARRDRSSWD</sequence>
<evidence type="ECO:0000256" key="1">
    <source>
        <dbReference type="SAM" id="MobiDB-lite"/>
    </source>
</evidence>
<accession>A0ABQ7DA07</accession>
<evidence type="ECO:0000313" key="2">
    <source>
        <dbReference type="EMBL" id="KAF3568278.1"/>
    </source>
</evidence>
<proteinExistence type="predicted"/>
<dbReference type="PANTHER" id="PTHR47352:SF1">
    <property type="entry name" value="CLASS I PEPTIDE CHAIN RELEASE FACTOR"/>
    <property type="match status" value="1"/>
</dbReference>
<name>A0ABQ7DA07_BRACR</name>
<dbReference type="Gene3D" id="3.30.160.20">
    <property type="match status" value="2"/>
</dbReference>
<organism evidence="2 3">
    <name type="scientific">Brassica cretica</name>
    <name type="common">Mustard</name>
    <dbReference type="NCBI Taxonomy" id="69181"/>
    <lineage>
        <taxon>Eukaryota</taxon>
        <taxon>Viridiplantae</taxon>
        <taxon>Streptophyta</taxon>
        <taxon>Embryophyta</taxon>
        <taxon>Tracheophyta</taxon>
        <taxon>Spermatophyta</taxon>
        <taxon>Magnoliopsida</taxon>
        <taxon>eudicotyledons</taxon>
        <taxon>Gunneridae</taxon>
        <taxon>Pentapetalae</taxon>
        <taxon>rosids</taxon>
        <taxon>malvids</taxon>
        <taxon>Brassicales</taxon>
        <taxon>Brassicaceae</taxon>
        <taxon>Brassiceae</taxon>
        <taxon>Brassica</taxon>
    </lineage>
</organism>
<evidence type="ECO:0008006" key="4">
    <source>
        <dbReference type="Google" id="ProtNLM"/>
    </source>
</evidence>
<evidence type="ECO:0000313" key="3">
    <source>
        <dbReference type="Proteomes" id="UP000266723"/>
    </source>
</evidence>
<keyword evidence="3" id="KW-1185">Reference proteome</keyword>
<reference evidence="2 3" key="1">
    <citation type="journal article" date="2020" name="BMC Genomics">
        <title>Intraspecific diversification of the crop wild relative Brassica cretica Lam. using demographic model selection.</title>
        <authorList>
            <person name="Kioukis A."/>
            <person name="Michalopoulou V.A."/>
            <person name="Briers L."/>
            <person name="Pirintsos S."/>
            <person name="Studholme D.J."/>
            <person name="Pavlidis P."/>
            <person name="Sarris P.F."/>
        </authorList>
    </citation>
    <scope>NUCLEOTIDE SEQUENCE [LARGE SCALE GENOMIC DNA]</scope>
    <source>
        <strain evidence="3">cv. PFS-1207/04</strain>
    </source>
</reference>
<gene>
    <name evidence="2" type="ORF">DY000_02012578</name>
</gene>
<dbReference type="EMBL" id="QGKV02000759">
    <property type="protein sequence ID" value="KAF3568278.1"/>
    <property type="molecule type" value="Genomic_DNA"/>
</dbReference>
<comment type="caution">
    <text evidence="2">The sequence shown here is derived from an EMBL/GenBank/DDBJ whole genome shotgun (WGS) entry which is preliminary data.</text>
</comment>
<dbReference type="PANTHER" id="PTHR47352">
    <property type="entry name" value="CLASS I PEPTIDE CHAIN RELEASE FACTOR"/>
    <property type="match status" value="1"/>
</dbReference>